<reference evidence="3" key="1">
    <citation type="submission" date="2016-10" db="EMBL/GenBank/DDBJ databases">
        <authorList>
            <person name="Varghese N."/>
            <person name="Submissions S."/>
        </authorList>
    </citation>
    <scope>NUCLEOTIDE SEQUENCE [LARGE SCALE GENOMIC DNA]</scope>
    <source>
        <strain evidence="3">OK042</strain>
    </source>
</reference>
<proteinExistence type="predicted"/>
<dbReference type="RefSeq" id="WP_092266430.1">
    <property type="nucleotide sequence ID" value="NZ_FORT01000001.1"/>
</dbReference>
<dbReference type="SUPFAM" id="SSF109854">
    <property type="entry name" value="DinB/YfiT-like putative metalloenzymes"/>
    <property type="match status" value="1"/>
</dbReference>
<dbReference type="EMBL" id="FORT01000001">
    <property type="protein sequence ID" value="SFI94185.1"/>
    <property type="molecule type" value="Genomic_DNA"/>
</dbReference>
<evidence type="ECO:0000313" key="2">
    <source>
        <dbReference type="EMBL" id="SFI94185.1"/>
    </source>
</evidence>
<dbReference type="STRING" id="1884381.SAMN05518846_101571"/>
<organism evidence="2 3">
    <name type="scientific">Brevibacillus centrosporus</name>
    <dbReference type="NCBI Taxonomy" id="54910"/>
    <lineage>
        <taxon>Bacteria</taxon>
        <taxon>Bacillati</taxon>
        <taxon>Bacillota</taxon>
        <taxon>Bacilli</taxon>
        <taxon>Bacillales</taxon>
        <taxon>Paenibacillaceae</taxon>
        <taxon>Brevibacillus</taxon>
    </lineage>
</organism>
<gene>
    <name evidence="2" type="ORF">SAMN05518846_101571</name>
</gene>
<dbReference type="Proteomes" id="UP000198915">
    <property type="component" value="Unassembled WGS sequence"/>
</dbReference>
<keyword evidence="3" id="KW-1185">Reference proteome</keyword>
<dbReference type="Gene3D" id="1.20.120.450">
    <property type="entry name" value="dinb family like domain"/>
    <property type="match status" value="1"/>
</dbReference>
<dbReference type="InterPro" id="IPR024775">
    <property type="entry name" value="DinB-like"/>
</dbReference>
<feature type="domain" description="DinB-like" evidence="1">
    <location>
        <begin position="24"/>
        <end position="146"/>
    </location>
</feature>
<evidence type="ECO:0000313" key="3">
    <source>
        <dbReference type="Proteomes" id="UP000198915"/>
    </source>
</evidence>
<sequence>MSRKELLLQNWMYTYEQEDWYPPLRDALAGVTAAQASWRPTGEAANTIWETVSHLLFFKERLLHRLLGTEFPLSAETNDDTFVPSGGAADEEAWEKTMQRMEDVHRQIQEKLASLSEYDLDQALPSIPASQSVMSIMLHDAFHTGQIIQIRKLQGSWPAKRTFL</sequence>
<name>A0A1I3MBS5_9BACL</name>
<accession>A0A1I3MBS5</accession>
<dbReference type="AlphaFoldDB" id="A0A1I3MBS5"/>
<dbReference type="Pfam" id="PF12867">
    <property type="entry name" value="DinB_2"/>
    <property type="match status" value="1"/>
</dbReference>
<evidence type="ECO:0000259" key="1">
    <source>
        <dbReference type="Pfam" id="PF12867"/>
    </source>
</evidence>
<protein>
    <submittedName>
        <fullName evidence="2">DinB superfamily protein</fullName>
    </submittedName>
</protein>
<dbReference type="InterPro" id="IPR034660">
    <property type="entry name" value="DinB/YfiT-like"/>
</dbReference>